<evidence type="ECO:0000313" key="2">
    <source>
        <dbReference type="Proteomes" id="UP000887159"/>
    </source>
</evidence>
<accession>A0A8X6SLV9</accession>
<protein>
    <submittedName>
        <fullName evidence="1">Uncharacterized protein</fullName>
    </submittedName>
</protein>
<dbReference type="Proteomes" id="UP000887159">
    <property type="component" value="Unassembled WGS sequence"/>
</dbReference>
<dbReference type="EMBL" id="BMAU01021338">
    <property type="protein sequence ID" value="GFY16172.1"/>
    <property type="molecule type" value="Genomic_DNA"/>
</dbReference>
<gene>
    <name evidence="1" type="ORF">TNCV_2348171</name>
</gene>
<proteinExistence type="predicted"/>
<reference evidence="1" key="1">
    <citation type="submission" date="2020-08" db="EMBL/GenBank/DDBJ databases">
        <title>Multicomponent nature underlies the extraordinary mechanical properties of spider dragline silk.</title>
        <authorList>
            <person name="Kono N."/>
            <person name="Nakamura H."/>
            <person name="Mori M."/>
            <person name="Yoshida Y."/>
            <person name="Ohtoshi R."/>
            <person name="Malay A.D."/>
            <person name="Moran D.A.P."/>
            <person name="Tomita M."/>
            <person name="Numata K."/>
            <person name="Arakawa K."/>
        </authorList>
    </citation>
    <scope>NUCLEOTIDE SEQUENCE</scope>
</reference>
<evidence type="ECO:0000313" key="1">
    <source>
        <dbReference type="EMBL" id="GFY16172.1"/>
    </source>
</evidence>
<keyword evidence="2" id="KW-1185">Reference proteome</keyword>
<comment type="caution">
    <text evidence="1">The sequence shown here is derived from an EMBL/GenBank/DDBJ whole genome shotgun (WGS) entry which is preliminary data.</text>
</comment>
<dbReference type="AlphaFoldDB" id="A0A8X6SLV9"/>
<sequence>MNIADLLSVRCSPRQMLHSRWWDGPSWLKQNSEYWPEKNILLEDWLKSQRNEGTVKHLFVGKERDLNVFENKMIVVSKHRNQYQQKHSGNVQEQHLLVLTESGFSSRNPGLNVRFGAFMAIENSL</sequence>
<name>A0A8X6SLV9_TRICX</name>
<organism evidence="1 2">
    <name type="scientific">Trichonephila clavipes</name>
    <name type="common">Golden silk orbweaver</name>
    <name type="synonym">Nephila clavipes</name>
    <dbReference type="NCBI Taxonomy" id="2585209"/>
    <lineage>
        <taxon>Eukaryota</taxon>
        <taxon>Metazoa</taxon>
        <taxon>Ecdysozoa</taxon>
        <taxon>Arthropoda</taxon>
        <taxon>Chelicerata</taxon>
        <taxon>Arachnida</taxon>
        <taxon>Araneae</taxon>
        <taxon>Araneomorphae</taxon>
        <taxon>Entelegynae</taxon>
        <taxon>Araneoidea</taxon>
        <taxon>Nephilidae</taxon>
        <taxon>Trichonephila</taxon>
    </lineage>
</organism>